<keyword evidence="7" id="KW-1133">Transmembrane helix</keyword>
<dbReference type="GO" id="GO:0006351">
    <property type="term" value="P:DNA-templated transcription"/>
    <property type="evidence" value="ECO:0007669"/>
    <property type="project" value="InterPro"/>
</dbReference>
<evidence type="ECO:0000256" key="5">
    <source>
        <dbReference type="ARBA" id="ARBA00023242"/>
    </source>
</evidence>
<accession>B6QQW0</accession>
<evidence type="ECO:0000256" key="2">
    <source>
        <dbReference type="ARBA" id="ARBA00023015"/>
    </source>
</evidence>
<dbReference type="PROSITE" id="PS00463">
    <property type="entry name" value="ZN2_CY6_FUNGAL_1"/>
    <property type="match status" value="1"/>
</dbReference>
<dbReference type="InterPro" id="IPR007219">
    <property type="entry name" value="XnlR_reg_dom"/>
</dbReference>
<dbReference type="InterPro" id="IPR001138">
    <property type="entry name" value="Zn2Cys6_DnaBD"/>
</dbReference>
<dbReference type="GO" id="GO:0000435">
    <property type="term" value="P:positive regulation of transcription from RNA polymerase II promoter by galactose"/>
    <property type="evidence" value="ECO:0007669"/>
    <property type="project" value="TreeGrafter"/>
</dbReference>
<dbReference type="Gene3D" id="4.10.240.10">
    <property type="entry name" value="Zn(2)-C6 fungal-type DNA-binding domain"/>
    <property type="match status" value="1"/>
</dbReference>
<dbReference type="PROSITE" id="PS50048">
    <property type="entry name" value="ZN2_CY6_FUNGAL_2"/>
    <property type="match status" value="1"/>
</dbReference>
<keyword evidence="1" id="KW-0479">Metal-binding</keyword>
<dbReference type="SUPFAM" id="SSF57701">
    <property type="entry name" value="Zn2/Cys6 DNA-binding domain"/>
    <property type="match status" value="1"/>
</dbReference>
<keyword evidence="7" id="KW-0472">Membrane</keyword>
<dbReference type="InterPro" id="IPR036864">
    <property type="entry name" value="Zn2-C6_fun-type_DNA-bd_sf"/>
</dbReference>
<dbReference type="VEuPathDB" id="FungiDB:PMAA_045030"/>
<evidence type="ECO:0000256" key="7">
    <source>
        <dbReference type="SAM" id="Phobius"/>
    </source>
</evidence>
<dbReference type="Pfam" id="PF00172">
    <property type="entry name" value="Zn_clus"/>
    <property type="match status" value="1"/>
</dbReference>
<evidence type="ECO:0000256" key="3">
    <source>
        <dbReference type="ARBA" id="ARBA00023125"/>
    </source>
</evidence>
<evidence type="ECO:0000256" key="1">
    <source>
        <dbReference type="ARBA" id="ARBA00022723"/>
    </source>
</evidence>
<dbReference type="Proteomes" id="UP000001294">
    <property type="component" value="Unassembled WGS sequence"/>
</dbReference>
<reference evidence="10" key="1">
    <citation type="journal article" date="2015" name="Genome Announc.">
        <title>Genome sequence of the AIDS-associated pathogen Penicillium marneffei (ATCC18224) and its near taxonomic relative Talaromyces stipitatus (ATCC10500).</title>
        <authorList>
            <person name="Nierman W.C."/>
            <person name="Fedorova-Abrams N.D."/>
            <person name="Andrianopoulos A."/>
        </authorList>
    </citation>
    <scope>NUCLEOTIDE SEQUENCE [LARGE SCALE GENOMIC DNA]</scope>
    <source>
        <strain evidence="10">ATCC 18224 / CBS 334.59 / QM 7333</strain>
    </source>
</reference>
<dbReference type="CDD" id="cd12148">
    <property type="entry name" value="fungal_TF_MHR"/>
    <property type="match status" value="1"/>
</dbReference>
<feature type="transmembrane region" description="Helical" evidence="7">
    <location>
        <begin position="573"/>
        <end position="594"/>
    </location>
</feature>
<evidence type="ECO:0000259" key="8">
    <source>
        <dbReference type="PROSITE" id="PS50048"/>
    </source>
</evidence>
<dbReference type="OrthoDB" id="3362851at2759"/>
<dbReference type="EMBL" id="DS995904">
    <property type="protein sequence ID" value="EEA20678.1"/>
    <property type="molecule type" value="Genomic_DNA"/>
</dbReference>
<dbReference type="CDD" id="cd00067">
    <property type="entry name" value="GAL4"/>
    <property type="match status" value="1"/>
</dbReference>
<keyword evidence="4" id="KW-0804">Transcription</keyword>
<evidence type="ECO:0000313" key="9">
    <source>
        <dbReference type="EMBL" id="EEA20678.1"/>
    </source>
</evidence>
<dbReference type="PhylomeDB" id="B6QQW0"/>
<feature type="compositionally biased region" description="Polar residues" evidence="6">
    <location>
        <begin position="1"/>
        <end position="21"/>
    </location>
</feature>
<keyword evidence="3" id="KW-0238">DNA-binding</keyword>
<gene>
    <name evidence="9" type="ORF">PMAA_045030</name>
</gene>
<keyword evidence="5" id="KW-0539">Nucleus</keyword>
<dbReference type="PANTHER" id="PTHR47424">
    <property type="entry name" value="REGULATORY PROTEIN GAL4"/>
    <property type="match status" value="1"/>
</dbReference>
<dbReference type="InterPro" id="IPR051127">
    <property type="entry name" value="Fungal_SecMet_Regulators"/>
</dbReference>
<dbReference type="SMART" id="SM00066">
    <property type="entry name" value="GAL4"/>
    <property type="match status" value="1"/>
</dbReference>
<feature type="domain" description="Zn(2)-C6 fungal-type" evidence="8">
    <location>
        <begin position="37"/>
        <end position="68"/>
    </location>
</feature>
<organism evidence="9 10">
    <name type="scientific">Talaromyces marneffei (strain ATCC 18224 / CBS 334.59 / QM 7333)</name>
    <name type="common">Penicillium marneffei</name>
    <dbReference type="NCBI Taxonomy" id="441960"/>
    <lineage>
        <taxon>Eukaryota</taxon>
        <taxon>Fungi</taxon>
        <taxon>Dikarya</taxon>
        <taxon>Ascomycota</taxon>
        <taxon>Pezizomycotina</taxon>
        <taxon>Eurotiomycetes</taxon>
        <taxon>Eurotiomycetidae</taxon>
        <taxon>Eurotiales</taxon>
        <taxon>Trichocomaceae</taxon>
        <taxon>Talaromyces</taxon>
        <taxon>Talaromyces sect. Talaromyces</taxon>
    </lineage>
</organism>
<keyword evidence="10" id="KW-1185">Reference proteome</keyword>
<dbReference type="GO" id="GO:0000981">
    <property type="term" value="F:DNA-binding transcription factor activity, RNA polymerase II-specific"/>
    <property type="evidence" value="ECO:0007669"/>
    <property type="project" value="InterPro"/>
</dbReference>
<dbReference type="GO" id="GO:0008270">
    <property type="term" value="F:zinc ion binding"/>
    <property type="evidence" value="ECO:0007669"/>
    <property type="project" value="InterPro"/>
</dbReference>
<protein>
    <submittedName>
        <fullName evidence="9">C6 transcription factor, putative</fullName>
    </submittedName>
</protein>
<dbReference type="AlphaFoldDB" id="B6QQW0"/>
<evidence type="ECO:0000256" key="4">
    <source>
        <dbReference type="ARBA" id="ARBA00023163"/>
    </source>
</evidence>
<dbReference type="SMART" id="SM00906">
    <property type="entry name" value="Fungal_trans"/>
    <property type="match status" value="1"/>
</dbReference>
<dbReference type="PANTHER" id="PTHR47424:SF5">
    <property type="entry name" value="ZN(II)2CYS6 TRANSCRIPTION FACTOR (EUROFUNG)"/>
    <property type="match status" value="1"/>
</dbReference>
<evidence type="ECO:0000256" key="6">
    <source>
        <dbReference type="SAM" id="MobiDB-lite"/>
    </source>
</evidence>
<dbReference type="GO" id="GO:0005634">
    <property type="term" value="C:nucleus"/>
    <property type="evidence" value="ECO:0007669"/>
    <property type="project" value="TreeGrafter"/>
</dbReference>
<name>B6QQW0_TALMQ</name>
<dbReference type="GO" id="GO:0000978">
    <property type="term" value="F:RNA polymerase II cis-regulatory region sequence-specific DNA binding"/>
    <property type="evidence" value="ECO:0007669"/>
    <property type="project" value="TreeGrafter"/>
</dbReference>
<dbReference type="HOGENOM" id="CLU_008599_1_1_1"/>
<dbReference type="Pfam" id="PF04082">
    <property type="entry name" value="Fungal_trans"/>
    <property type="match status" value="1"/>
</dbReference>
<keyword evidence="7" id="KW-0812">Transmembrane</keyword>
<keyword evidence="2" id="KW-0805">Transcription regulation</keyword>
<evidence type="ECO:0000313" key="10">
    <source>
        <dbReference type="Proteomes" id="UP000001294"/>
    </source>
</evidence>
<sequence length="745" mass="85045">MFLTFEASQHNNNDNRTSLRNPKQERLNRRRRSTPRACTSCRQRKIRCDGEKPCEACRWYKKAEQCSYPGRERESHSEEISLPDYRGALKRLFPETAPENLVDLSRERLLALISKPTDGSPYIQHSQHQDSLTIATSTSVETHVSALAMERPGLESLHSIPAEQEQLDENRCASASEESEEHISDDVNALSLPARNLTSYLGVSSIQAALKVIAWLHPELNSHLSHVPKDQRQHHRRSSISAGLPPSDLQLLDAYFDNFQPFSPLLDEETCRSTFLSGRRKDNRWLALLNIILALGSITAAGVDNHNHRTYFERSMSFLNFKILGNPSLEVVQTLGLMGGWYCHYISQPNLGYALMGASLRMAVTLGLQREPPFDSHMSAGVSPARSGYQEFKRRVWWSLCCLETWGHETLGRPSMDFFRPSITVKLPHLLDNENYIKVLPLIENVQFIKIASKIQESLAALPTLTHTELLNLDSQLLQWWNNLPPVLKDYTPCPEALYAARTVMRWRFYNQRMLLYRPRLLNYAMRRIPLIAIKDEERVAVQRCREIAEVAIEDISTTTTAMKMNQMIAWNAVWLVFQATMVPLIYLSVAAVADKQRDDGDDVETCKAQVRRSISTLDRMRPYGHTAKRSSGMISRILEIILRTPDTGVRASVLETHNNAGNTEPQNYPPFLTNHQPIARERVLDWTATTAATTGATNNTSFENYSSQHVWEYLSWGENNDFWAELYTSLNPQEEANFFDARIQ</sequence>
<proteinExistence type="predicted"/>
<feature type="region of interest" description="Disordered" evidence="6">
    <location>
        <begin position="1"/>
        <end position="34"/>
    </location>
</feature>